<dbReference type="PANTHER" id="PTHR36223:SF1">
    <property type="entry name" value="TRANSCRIPTION ELONGATION FACTOR EAF N-TERMINAL DOMAIN-CONTAINING PROTEIN"/>
    <property type="match status" value="1"/>
</dbReference>
<feature type="region of interest" description="Disordered" evidence="1">
    <location>
        <begin position="173"/>
        <end position="195"/>
    </location>
</feature>
<evidence type="ECO:0000313" key="4">
    <source>
        <dbReference type="Proteomes" id="UP001050691"/>
    </source>
</evidence>
<dbReference type="AlphaFoldDB" id="A0AAV5AHF4"/>
<sequence>MENTTECLKIPGYEFWIESDGKRLEQYDQTREINELGGTVISCYVASKVGKDELAEVRSVPKNLGIIKLEIFRIKNIREEPLKPRPYYQPNTLNVSTLSEKAKTVSLHTISLLEPDTTKEERRQWCRNYDYFDLPKKTPWYTVKFLYRPLDILQAEGIAPRLPLNPISNSTHGRIEKRIDGPSLTKAEPDRDRKPSIVSIKTEDLKVNNPKMAKLDDPVIIEDSDEEDSKHFLKTTLHKYENIKTEELFLPPKRLRETSNAEARRNKRIKKVLDPVVIVLDSD</sequence>
<reference evidence="3" key="1">
    <citation type="submission" date="2021-10" db="EMBL/GenBank/DDBJ databases">
        <title>De novo Genome Assembly of Clathrus columnatus (Basidiomycota, Fungi) Using Illumina and Nanopore Sequence Data.</title>
        <authorList>
            <person name="Ogiso-Tanaka E."/>
            <person name="Itagaki H."/>
            <person name="Hosoya T."/>
            <person name="Hosaka K."/>
        </authorList>
    </citation>
    <scope>NUCLEOTIDE SEQUENCE</scope>
    <source>
        <strain evidence="3">MO-923</strain>
    </source>
</reference>
<evidence type="ECO:0000256" key="1">
    <source>
        <dbReference type="SAM" id="MobiDB-lite"/>
    </source>
</evidence>
<dbReference type="EMBL" id="BPWL01000007">
    <property type="protein sequence ID" value="GJJ11916.1"/>
    <property type="molecule type" value="Genomic_DNA"/>
</dbReference>
<evidence type="ECO:0000313" key="3">
    <source>
        <dbReference type="EMBL" id="GJJ11916.1"/>
    </source>
</evidence>
<protein>
    <recommendedName>
        <fullName evidence="2">DUF7918 domain-containing protein</fullName>
    </recommendedName>
</protein>
<proteinExistence type="predicted"/>
<comment type="caution">
    <text evidence="3">The sequence shown here is derived from an EMBL/GenBank/DDBJ whole genome shotgun (WGS) entry which is preliminary data.</text>
</comment>
<organism evidence="3 4">
    <name type="scientific">Clathrus columnatus</name>
    <dbReference type="NCBI Taxonomy" id="1419009"/>
    <lineage>
        <taxon>Eukaryota</taxon>
        <taxon>Fungi</taxon>
        <taxon>Dikarya</taxon>
        <taxon>Basidiomycota</taxon>
        <taxon>Agaricomycotina</taxon>
        <taxon>Agaricomycetes</taxon>
        <taxon>Phallomycetidae</taxon>
        <taxon>Phallales</taxon>
        <taxon>Clathraceae</taxon>
        <taxon>Clathrus</taxon>
    </lineage>
</organism>
<dbReference type="InterPro" id="IPR057678">
    <property type="entry name" value="DUF7918"/>
</dbReference>
<dbReference type="Pfam" id="PF25534">
    <property type="entry name" value="DUF7918"/>
    <property type="match status" value="1"/>
</dbReference>
<name>A0AAV5AHF4_9AGAM</name>
<evidence type="ECO:0000259" key="2">
    <source>
        <dbReference type="Pfam" id="PF25534"/>
    </source>
</evidence>
<dbReference type="Proteomes" id="UP001050691">
    <property type="component" value="Unassembled WGS sequence"/>
</dbReference>
<gene>
    <name evidence="3" type="ORF">Clacol_006154</name>
</gene>
<feature type="domain" description="DUF7918" evidence="2">
    <location>
        <begin position="58"/>
        <end position="161"/>
    </location>
</feature>
<dbReference type="PANTHER" id="PTHR36223">
    <property type="entry name" value="BETA-LACTAMASE-TYPE TRANSPEPTIDASE FOLD DOMAIN CONTAINING PROTEIN"/>
    <property type="match status" value="1"/>
</dbReference>
<accession>A0AAV5AHF4</accession>
<keyword evidence="4" id="KW-1185">Reference proteome</keyword>